<reference evidence="2" key="1">
    <citation type="submission" date="2021-02" db="EMBL/GenBank/DDBJ databases">
        <authorList>
            <person name="Palmer J.M."/>
        </authorList>
    </citation>
    <scope>NUCLEOTIDE SEQUENCE</scope>
    <source>
        <strain evidence="2">SCRP734</strain>
    </source>
</reference>
<organism evidence="2 3">
    <name type="scientific">Phytophthora pseudosyringae</name>
    <dbReference type="NCBI Taxonomy" id="221518"/>
    <lineage>
        <taxon>Eukaryota</taxon>
        <taxon>Sar</taxon>
        <taxon>Stramenopiles</taxon>
        <taxon>Oomycota</taxon>
        <taxon>Peronosporomycetes</taxon>
        <taxon>Peronosporales</taxon>
        <taxon>Peronosporaceae</taxon>
        <taxon>Phytophthora</taxon>
    </lineage>
</organism>
<keyword evidence="3" id="KW-1185">Reference proteome</keyword>
<dbReference type="AlphaFoldDB" id="A0A8T1VZ91"/>
<dbReference type="Proteomes" id="UP000694044">
    <property type="component" value="Unassembled WGS sequence"/>
</dbReference>
<dbReference type="EMBL" id="JAGDFM010000134">
    <property type="protein sequence ID" value="KAG7384934.1"/>
    <property type="molecule type" value="Genomic_DNA"/>
</dbReference>
<accession>A0A8T1VZ91</accession>
<feature type="region of interest" description="Disordered" evidence="1">
    <location>
        <begin position="116"/>
        <end position="149"/>
    </location>
</feature>
<evidence type="ECO:0000313" key="2">
    <source>
        <dbReference type="EMBL" id="KAG7384934.1"/>
    </source>
</evidence>
<evidence type="ECO:0000256" key="1">
    <source>
        <dbReference type="SAM" id="MobiDB-lite"/>
    </source>
</evidence>
<evidence type="ECO:0000313" key="3">
    <source>
        <dbReference type="Proteomes" id="UP000694044"/>
    </source>
</evidence>
<sequence>MELKQIPQQMILVRCVSKSRTKNAVLTNNSALEDATDNKCEGASTIARYTPLVPAEIMDSDDISFDAALLEQVAAFLQTGDSFLPLAGSGSDTDRSADAEAYFSASSLCASSTNCFMDGRSDPRRSSNTRDSTAALKRKARREKEALRKQRYQRRLKHERETLQRMEIVLNKRLLQMKQAHEAKMDGSVVHTDSVVRDSAIQEREGRLRAEQEQKRLLEVVTTQATYLATLQDFLPDQTLSTIETYANTAPTRDGKKQSADAFYNIDFVV</sequence>
<protein>
    <submittedName>
        <fullName evidence="2">Uncharacterized protein</fullName>
    </submittedName>
</protein>
<dbReference type="OrthoDB" id="129496at2759"/>
<name>A0A8T1VZ91_9STRA</name>
<proteinExistence type="predicted"/>
<gene>
    <name evidence="2" type="ORF">PHYPSEUDO_002080</name>
</gene>
<comment type="caution">
    <text evidence="2">The sequence shown here is derived from an EMBL/GenBank/DDBJ whole genome shotgun (WGS) entry which is preliminary data.</text>
</comment>